<dbReference type="EMBL" id="CP069029">
    <property type="protein sequence ID" value="QRC97177.1"/>
    <property type="molecule type" value="Genomic_DNA"/>
</dbReference>
<evidence type="ECO:0000313" key="1">
    <source>
        <dbReference type="EMBL" id="QRC97177.1"/>
    </source>
</evidence>
<dbReference type="PANTHER" id="PTHR16469">
    <property type="entry name" value="UBIQUITIN-ASSOCIATED AND SH3 DOMAIN-CONTAINING BA-RELATED"/>
    <property type="match status" value="1"/>
</dbReference>
<evidence type="ECO:0000313" key="2">
    <source>
        <dbReference type="Proteomes" id="UP000663193"/>
    </source>
</evidence>
<accession>A0A7U2F2H7</accession>
<keyword evidence="2" id="KW-1185">Reference proteome</keyword>
<sequence>MIEVIYIVRHAFRSNWTVDPQTGIYTALMVKTPTGIPTDPPLTSKGVEQSKELAEYLCSVEPPIERVYSSPFYRCLQTLKPTTDRLFQEGTAKGKIRIDRGVGEFFGRASWEHPTPPDLKTLTPLFDHLDQDYVSVHMPAPRGEMIVELHERVRNALDHIVTTLDNDPEQPRTVLICTHAATMIAAGRVLTGQMPEDPDTDDFQCFTAGLSKFVRKRADPEEGVAGNWTCELNSETSYLSGGAERGWHFNGDESFVAFPDDPREDKEASKL</sequence>
<dbReference type="InterPro" id="IPR029033">
    <property type="entry name" value="His_PPase_superfam"/>
</dbReference>
<dbReference type="VEuPathDB" id="FungiDB:JI435_139460"/>
<protein>
    <recommendedName>
        <fullName evidence="3">Phosphoglycerate mutase family protein</fullName>
    </recommendedName>
</protein>
<dbReference type="AlphaFoldDB" id="A0A7U2F2H7"/>
<dbReference type="SUPFAM" id="SSF53254">
    <property type="entry name" value="Phosphoglycerate mutase-like"/>
    <property type="match status" value="1"/>
</dbReference>
<dbReference type="Gene3D" id="3.40.50.1240">
    <property type="entry name" value="Phosphoglycerate mutase-like"/>
    <property type="match status" value="1"/>
</dbReference>
<dbReference type="InterPro" id="IPR013078">
    <property type="entry name" value="His_Pase_superF_clade-1"/>
</dbReference>
<dbReference type="Pfam" id="PF00300">
    <property type="entry name" value="His_Phos_1"/>
    <property type="match status" value="1"/>
</dbReference>
<reference evidence="2" key="1">
    <citation type="journal article" date="2021" name="BMC Genomics">
        <title>Chromosome-level genome assembly and manually-curated proteome of model necrotroph Parastagonospora nodorum Sn15 reveals a genome-wide trove of candidate effector homologs, and redundancy of virulence-related functions within an accessory chromosome.</title>
        <authorList>
            <person name="Bertazzoni S."/>
            <person name="Jones D.A.B."/>
            <person name="Phan H.T."/>
            <person name="Tan K.-C."/>
            <person name="Hane J.K."/>
        </authorList>
    </citation>
    <scope>NUCLEOTIDE SEQUENCE [LARGE SCALE GENOMIC DNA]</scope>
    <source>
        <strain evidence="2">SN15 / ATCC MYA-4574 / FGSC 10173)</strain>
    </source>
</reference>
<gene>
    <name evidence="1" type="ORF">JI435_139460</name>
</gene>
<dbReference type="OrthoDB" id="414418at2759"/>
<evidence type="ECO:0008006" key="3">
    <source>
        <dbReference type="Google" id="ProtNLM"/>
    </source>
</evidence>
<dbReference type="SMART" id="SM00855">
    <property type="entry name" value="PGAM"/>
    <property type="match status" value="1"/>
</dbReference>
<dbReference type="InterPro" id="IPR051710">
    <property type="entry name" value="Phosphatase_SH3-domain"/>
</dbReference>
<name>A0A7U2F2H7_PHANO</name>
<organism evidence="1 2">
    <name type="scientific">Phaeosphaeria nodorum (strain SN15 / ATCC MYA-4574 / FGSC 10173)</name>
    <name type="common">Glume blotch fungus</name>
    <name type="synonym">Parastagonospora nodorum</name>
    <dbReference type="NCBI Taxonomy" id="321614"/>
    <lineage>
        <taxon>Eukaryota</taxon>
        <taxon>Fungi</taxon>
        <taxon>Dikarya</taxon>
        <taxon>Ascomycota</taxon>
        <taxon>Pezizomycotina</taxon>
        <taxon>Dothideomycetes</taxon>
        <taxon>Pleosporomycetidae</taxon>
        <taxon>Pleosporales</taxon>
        <taxon>Pleosporineae</taxon>
        <taxon>Phaeosphaeriaceae</taxon>
        <taxon>Parastagonospora</taxon>
    </lineage>
</organism>
<proteinExistence type="predicted"/>
<dbReference type="CDD" id="cd07067">
    <property type="entry name" value="HP_PGM_like"/>
    <property type="match status" value="1"/>
</dbReference>
<dbReference type="PANTHER" id="PTHR16469:SF51">
    <property type="entry name" value="TRANSCRIPTION FACTOR TAU 55 KDA SUBUNIT"/>
    <property type="match status" value="1"/>
</dbReference>
<dbReference type="Proteomes" id="UP000663193">
    <property type="component" value="Chromosome 7"/>
</dbReference>